<dbReference type="AlphaFoldDB" id="A0A9P0CT71"/>
<evidence type="ECO:0000256" key="2">
    <source>
        <dbReference type="ARBA" id="ARBA00007692"/>
    </source>
</evidence>
<evidence type="ECO:0000256" key="6">
    <source>
        <dbReference type="ARBA" id="ARBA00023163"/>
    </source>
</evidence>
<protein>
    <recommendedName>
        <fullName evidence="7">Transcription termination factor 3, mitochondrial</fullName>
    </recommendedName>
</protein>
<comment type="subcellular location">
    <subcellularLocation>
        <location evidence="1">Mitochondrion</location>
    </subcellularLocation>
</comment>
<dbReference type="PANTHER" id="PTHR13068:SF112">
    <property type="entry name" value="TRANSCRIPTION TERMINATION FACTOR 3, MITOCHONDRIAL"/>
    <property type="match status" value="1"/>
</dbReference>
<dbReference type="EMBL" id="OV651814">
    <property type="protein sequence ID" value="CAH1105793.1"/>
    <property type="molecule type" value="Genomic_DNA"/>
</dbReference>
<keyword evidence="9" id="KW-1185">Reference proteome</keyword>
<dbReference type="Pfam" id="PF02536">
    <property type="entry name" value="mTERF"/>
    <property type="match status" value="1"/>
</dbReference>
<dbReference type="GO" id="GO:0006390">
    <property type="term" value="P:mitochondrial transcription"/>
    <property type="evidence" value="ECO:0007669"/>
    <property type="project" value="TreeGrafter"/>
</dbReference>
<dbReference type="GO" id="GO:0003676">
    <property type="term" value="F:nucleic acid binding"/>
    <property type="evidence" value="ECO:0007669"/>
    <property type="project" value="InterPro"/>
</dbReference>
<dbReference type="Proteomes" id="UP001153636">
    <property type="component" value="Chromosome 2"/>
</dbReference>
<keyword evidence="6" id="KW-0804">Transcription</keyword>
<evidence type="ECO:0000256" key="5">
    <source>
        <dbReference type="ARBA" id="ARBA00023128"/>
    </source>
</evidence>
<sequence>MLRKIFKTNFVNVLRNVSSAVDGSIIQATSLVDLTENKQNALTEVEHSIQKVPRTDLSEISKVLRPGAVSSMYVNKSDVLQQLVKLGVNLYQIEKDPEAMKFILTLKFEDIKDTIIYLKELGLETEQIGYAITKNPLLLQENLEDLKVRVNYLQYKKFTPEMITRIVENNPFWLTYSTQDIDNKLGFFQHHFSLTGKEVRLLTTKCPRLITYPIKSVKLNTFVVKEEMGFSSEEIKQILLDRPQIFKTSQHKLLKTFEYLHNEMKIPLETIAEMPQILNCRVKRLKERHQFLVKLGSDQYDCKKPNYVSLLALISNNDTHFSTEVAKSSVQLYNEFLKTL</sequence>
<reference evidence="8" key="1">
    <citation type="submission" date="2022-01" db="EMBL/GenBank/DDBJ databases">
        <authorList>
            <person name="King R."/>
        </authorList>
    </citation>
    <scope>NUCLEOTIDE SEQUENCE</scope>
</reference>
<evidence type="ECO:0000256" key="7">
    <source>
        <dbReference type="ARBA" id="ARBA00071275"/>
    </source>
</evidence>
<dbReference type="FunFam" id="1.25.70.10:FF:000002">
    <property type="entry name" value="transcription termination factor 3, mitochondrial"/>
    <property type="match status" value="1"/>
</dbReference>
<dbReference type="OrthoDB" id="637682at2759"/>
<accession>A0A9P0CT71</accession>
<dbReference type="SMART" id="SM00733">
    <property type="entry name" value="Mterf"/>
    <property type="match status" value="6"/>
</dbReference>
<evidence type="ECO:0000256" key="1">
    <source>
        <dbReference type="ARBA" id="ARBA00004173"/>
    </source>
</evidence>
<dbReference type="GO" id="GO:0005739">
    <property type="term" value="C:mitochondrion"/>
    <property type="evidence" value="ECO:0007669"/>
    <property type="project" value="UniProtKB-SubCell"/>
</dbReference>
<dbReference type="GO" id="GO:0061668">
    <property type="term" value="P:mitochondrial ribosome assembly"/>
    <property type="evidence" value="ECO:0007669"/>
    <property type="project" value="TreeGrafter"/>
</dbReference>
<evidence type="ECO:0000313" key="8">
    <source>
        <dbReference type="EMBL" id="CAH1105793.1"/>
    </source>
</evidence>
<comment type="similarity">
    <text evidence="2">Belongs to the mTERF family.</text>
</comment>
<keyword evidence="3" id="KW-0809">Transit peptide</keyword>
<dbReference type="InterPro" id="IPR038538">
    <property type="entry name" value="MTERF_sf"/>
</dbReference>
<keyword evidence="5" id="KW-0496">Mitochondrion</keyword>
<evidence type="ECO:0000256" key="3">
    <source>
        <dbReference type="ARBA" id="ARBA00022946"/>
    </source>
</evidence>
<dbReference type="Gene3D" id="1.25.70.10">
    <property type="entry name" value="Transcription termination factor 3, mitochondrial"/>
    <property type="match status" value="1"/>
</dbReference>
<evidence type="ECO:0000256" key="4">
    <source>
        <dbReference type="ARBA" id="ARBA00023015"/>
    </source>
</evidence>
<proteinExistence type="inferred from homology"/>
<dbReference type="InterPro" id="IPR003690">
    <property type="entry name" value="MTERF"/>
</dbReference>
<gene>
    <name evidence="8" type="ORF">PSYICH_LOCUS7202</name>
</gene>
<keyword evidence="4" id="KW-0805">Transcription regulation</keyword>
<evidence type="ECO:0000313" key="9">
    <source>
        <dbReference type="Proteomes" id="UP001153636"/>
    </source>
</evidence>
<dbReference type="PANTHER" id="PTHR13068">
    <property type="entry name" value="CGI-12 PROTEIN-RELATED"/>
    <property type="match status" value="1"/>
</dbReference>
<name>A0A9P0CT71_9CUCU</name>
<organism evidence="8 9">
    <name type="scientific">Psylliodes chrysocephalus</name>
    <dbReference type="NCBI Taxonomy" id="3402493"/>
    <lineage>
        <taxon>Eukaryota</taxon>
        <taxon>Metazoa</taxon>
        <taxon>Ecdysozoa</taxon>
        <taxon>Arthropoda</taxon>
        <taxon>Hexapoda</taxon>
        <taxon>Insecta</taxon>
        <taxon>Pterygota</taxon>
        <taxon>Neoptera</taxon>
        <taxon>Endopterygota</taxon>
        <taxon>Coleoptera</taxon>
        <taxon>Polyphaga</taxon>
        <taxon>Cucujiformia</taxon>
        <taxon>Chrysomeloidea</taxon>
        <taxon>Chrysomelidae</taxon>
        <taxon>Galerucinae</taxon>
        <taxon>Alticini</taxon>
        <taxon>Psylliodes</taxon>
    </lineage>
</organism>
<dbReference type="GO" id="GO:0006355">
    <property type="term" value="P:regulation of DNA-templated transcription"/>
    <property type="evidence" value="ECO:0007669"/>
    <property type="project" value="UniProtKB-ARBA"/>
</dbReference>